<reference evidence="2" key="1">
    <citation type="submission" date="2023-01" db="EMBL/GenBank/DDBJ databases">
        <title>Human gut microbiome strain richness.</title>
        <authorList>
            <person name="Chen-Liaw A."/>
        </authorList>
    </citation>
    <scope>NUCLEOTIDE SEQUENCE</scope>
    <source>
        <strain evidence="3">1001287st1_F4_1001285I_161205</strain>
        <strain evidence="2">2225st1_A6_2225SCRN_200828</strain>
    </source>
</reference>
<evidence type="ECO:0000313" key="4">
    <source>
        <dbReference type="Proteomes" id="UP001211006"/>
    </source>
</evidence>
<dbReference type="EMBL" id="JAQLWO010000038">
    <property type="protein sequence ID" value="MDB7908573.1"/>
    <property type="molecule type" value="Genomic_DNA"/>
</dbReference>
<proteinExistence type="predicted"/>
<comment type="caution">
    <text evidence="2">The sequence shown here is derived from an EMBL/GenBank/DDBJ whole genome shotgun (WGS) entry which is preliminary data.</text>
</comment>
<evidence type="ECO:0000256" key="1">
    <source>
        <dbReference type="SAM" id="Coils"/>
    </source>
</evidence>
<dbReference type="RefSeq" id="WP_119345248.1">
    <property type="nucleotide sequence ID" value="NZ_CAXUMB010000053.1"/>
</dbReference>
<accession>A0AAW6C549</accession>
<dbReference type="InterPro" id="IPR055635">
    <property type="entry name" value="DUF7211"/>
</dbReference>
<dbReference type="EMBL" id="JAQLWV010000019">
    <property type="protein sequence ID" value="MDB7934081.1"/>
    <property type="molecule type" value="Genomic_DNA"/>
</dbReference>
<dbReference type="Pfam" id="PF23847">
    <property type="entry name" value="DUF7211"/>
    <property type="match status" value="1"/>
</dbReference>
<gene>
    <name evidence="2" type="ORF">PND83_21555</name>
    <name evidence="3" type="ORF">PNE06_13445</name>
</gene>
<keyword evidence="1" id="KW-0175">Coiled coil</keyword>
<dbReference type="Proteomes" id="UP001211006">
    <property type="component" value="Unassembled WGS sequence"/>
</dbReference>
<organism evidence="2 4">
    <name type="scientific">Flavonifractor plautii</name>
    <name type="common">Fusobacterium plautii</name>
    <dbReference type="NCBI Taxonomy" id="292800"/>
    <lineage>
        <taxon>Bacteria</taxon>
        <taxon>Bacillati</taxon>
        <taxon>Bacillota</taxon>
        <taxon>Clostridia</taxon>
        <taxon>Eubacteriales</taxon>
        <taxon>Oscillospiraceae</taxon>
        <taxon>Flavonifractor</taxon>
    </lineage>
</organism>
<evidence type="ECO:0000313" key="2">
    <source>
        <dbReference type="EMBL" id="MDB7908573.1"/>
    </source>
</evidence>
<name>A0AAW6C549_FLAPL</name>
<dbReference type="Proteomes" id="UP001211173">
    <property type="component" value="Unassembled WGS sequence"/>
</dbReference>
<evidence type="ECO:0000313" key="3">
    <source>
        <dbReference type="EMBL" id="MDB7934081.1"/>
    </source>
</evidence>
<protein>
    <submittedName>
        <fullName evidence="2">Uncharacterized protein</fullName>
    </submittedName>
</protein>
<dbReference type="AlphaFoldDB" id="A0AAW6C549"/>
<sequence>MKPYEKPLSPQEYLMHYGVKGMKWGVRRYQNYDGSYTRKGLERYRKAESDYETAKSKADETRAAYKSGQATRQQVKDAKSAVKTEKRKMENAYEKLKTDKLADEGKKLYQSGKTISGNTQATYLAEGVIIAGSTVVSRLLANQLNNQEVANIAASTIAIGGTIVNGLLAAKTSRENKRLRAYYAH</sequence>
<feature type="coiled-coil region" evidence="1">
    <location>
        <begin position="44"/>
        <end position="99"/>
    </location>
</feature>